<dbReference type="Gene3D" id="3.55.50.30">
    <property type="match status" value="1"/>
</dbReference>
<evidence type="ECO:0000256" key="9">
    <source>
        <dbReference type="ARBA" id="ARBA00023065"/>
    </source>
</evidence>
<keyword evidence="9" id="KW-0406">Ion transport</keyword>
<keyword evidence="7" id="KW-0732">Signal</keyword>
<evidence type="ECO:0000256" key="2">
    <source>
        <dbReference type="ARBA" id="ARBA00009810"/>
    </source>
</evidence>
<dbReference type="InterPro" id="IPR010105">
    <property type="entry name" value="TonB_sidphr_rcpt"/>
</dbReference>
<dbReference type="GO" id="GO:0009279">
    <property type="term" value="C:cell outer membrane"/>
    <property type="evidence" value="ECO:0007669"/>
    <property type="project" value="UniProtKB-SubCell"/>
</dbReference>
<evidence type="ECO:0000256" key="5">
    <source>
        <dbReference type="ARBA" id="ARBA00022496"/>
    </source>
</evidence>
<dbReference type="Gene3D" id="2.170.130.10">
    <property type="entry name" value="TonB-dependent receptor, plug domain"/>
    <property type="match status" value="1"/>
</dbReference>
<dbReference type="SMART" id="SM00965">
    <property type="entry name" value="STN"/>
    <property type="match status" value="1"/>
</dbReference>
<evidence type="ECO:0000256" key="3">
    <source>
        <dbReference type="ARBA" id="ARBA00022448"/>
    </source>
</evidence>
<dbReference type="Proteomes" id="UP000219068">
    <property type="component" value="Unassembled WGS sequence"/>
</dbReference>
<evidence type="ECO:0000256" key="6">
    <source>
        <dbReference type="ARBA" id="ARBA00022692"/>
    </source>
</evidence>
<keyword evidence="3 14" id="KW-0813">Transport</keyword>
<comment type="subcellular location">
    <subcellularLocation>
        <location evidence="1 14">Cell outer membrane</location>
        <topology evidence="1 14">Multi-pass membrane protein</topology>
    </subcellularLocation>
</comment>
<keyword evidence="10 16" id="KW-0798">TonB box</keyword>
<comment type="similarity">
    <text evidence="2 14 16">Belongs to the TonB-dependent receptor family.</text>
</comment>
<dbReference type="InterPro" id="IPR037066">
    <property type="entry name" value="Plug_dom_sf"/>
</dbReference>
<evidence type="ECO:0000256" key="13">
    <source>
        <dbReference type="ARBA" id="ARBA00023237"/>
    </source>
</evidence>
<dbReference type="FunFam" id="2.40.170.20:FF:000005">
    <property type="entry name" value="TonB-dependent siderophore receptor"/>
    <property type="match status" value="1"/>
</dbReference>
<evidence type="ECO:0000313" key="18">
    <source>
        <dbReference type="EMBL" id="SOC28341.1"/>
    </source>
</evidence>
<dbReference type="NCBIfam" id="TIGR01783">
    <property type="entry name" value="TonB-siderophor"/>
    <property type="match status" value="1"/>
</dbReference>
<dbReference type="AlphaFoldDB" id="A0A285TVM0"/>
<keyword evidence="8" id="KW-0408">Iron</keyword>
<keyword evidence="13 14" id="KW-0998">Cell outer membrane</keyword>
<dbReference type="Pfam" id="PF07715">
    <property type="entry name" value="Plug"/>
    <property type="match status" value="1"/>
</dbReference>
<dbReference type="GO" id="GO:0015891">
    <property type="term" value="P:siderophore transport"/>
    <property type="evidence" value="ECO:0007669"/>
    <property type="project" value="InterPro"/>
</dbReference>
<evidence type="ECO:0000256" key="16">
    <source>
        <dbReference type="RuleBase" id="RU003357"/>
    </source>
</evidence>
<proteinExistence type="inferred from homology"/>
<evidence type="ECO:0000256" key="4">
    <source>
        <dbReference type="ARBA" id="ARBA00022452"/>
    </source>
</evidence>
<evidence type="ECO:0000313" key="19">
    <source>
        <dbReference type="Proteomes" id="UP000219068"/>
    </source>
</evidence>
<sequence length="844" mass="92850">MISVLNFIRIGVSDEKAYGMNTNVCVARRTMLMGWKHRLAVTTVISGVAAIAPFYAMASDIAVSRDHAEIAQASVIDFNIPAQDLDRALTSLADQAGVRLFFPSGGISGVQASAVQGEMTVDQALGQLLSGTGYTWRFTEDNTVTIEQIAASGETVLDPVRVEANAVTETADGPVDGYVATQSRAATKTGTPILETPQSISVVTKEQMEDQGSQTVMQAMRYTPGAFTGQVGASNRYDYIILRGLVDRSIDNIYLDGLKTMSDDSTYSSMQIDPYFVERADVVKGPASVLYGRSSPGGLVALSSKKPQFEQQGEVELSYGSRNQRGVGFDFTGPLDEAGRLAYRVVGKADASDTQFEGTEEERYAIAPSLTANISDDTRLTLSGYFQKDPEGGTHNGLPSEGTLFPRNGQYISNTFFDGDPALESYERTQNMVGYEFEHDFDDTWTVRQNFRFLDADVHLDQIYQTGWSGTSNELTRTYGGGDESLRAFTVDNQAEANFATGDIDHTVLMGFDYQDRKSENEWQFPAASNLDAFNPVYGNPGVTLGAPTSSNSRSLEQAGLYVEDQLAYENWRFSLGLRQDWLETSNLDRLTNVEQGEDRSKLTKRGGVLYLFDNGIAPYFNYSESFNPSLQVDALGKPLEPAEGTQYEVGVKFRPEGSRTMLSAAAFHIEQENTAVYNITNRTWEPSGTIESQGIELEARSDLTENFSVLAGYTYTDASYDAPGSVKDGNRPQQVPEHMVSLWGHYRFDQGSLDGLGIGAGIRYVGETAANEANTLMVPDYTLVDVVLNYDLAQVGMNNADFRLNVNNLMDEEYVASCLITQWSDNCYYGEERTILATLRYRF</sequence>
<dbReference type="PANTHER" id="PTHR32552:SF68">
    <property type="entry name" value="FERRICHROME OUTER MEMBRANE TRANSPORTER_PHAGE RECEPTOR"/>
    <property type="match status" value="1"/>
</dbReference>
<evidence type="ECO:0000256" key="1">
    <source>
        <dbReference type="ARBA" id="ARBA00004571"/>
    </source>
</evidence>
<keyword evidence="11 14" id="KW-0472">Membrane</keyword>
<dbReference type="EMBL" id="OBMM01000006">
    <property type="protein sequence ID" value="SOC28341.1"/>
    <property type="molecule type" value="Genomic_DNA"/>
</dbReference>
<dbReference type="InterPro" id="IPR010917">
    <property type="entry name" value="TonB_rcpt_CS"/>
</dbReference>
<dbReference type="GO" id="GO:0015344">
    <property type="term" value="F:siderophore uptake transmembrane transporter activity"/>
    <property type="evidence" value="ECO:0007669"/>
    <property type="project" value="TreeGrafter"/>
</dbReference>
<evidence type="ECO:0000256" key="8">
    <source>
        <dbReference type="ARBA" id="ARBA00023004"/>
    </source>
</evidence>
<keyword evidence="5" id="KW-0410">Iron transport</keyword>
<evidence type="ECO:0000256" key="11">
    <source>
        <dbReference type="ARBA" id="ARBA00023136"/>
    </source>
</evidence>
<evidence type="ECO:0000256" key="15">
    <source>
        <dbReference type="PROSITE-ProRule" id="PRU10144"/>
    </source>
</evidence>
<dbReference type="InterPro" id="IPR011662">
    <property type="entry name" value="Secretin/TonB_short_N"/>
</dbReference>
<name>A0A285TVM0_9PROT</name>
<dbReference type="SUPFAM" id="SSF56935">
    <property type="entry name" value="Porins"/>
    <property type="match status" value="1"/>
</dbReference>
<evidence type="ECO:0000256" key="7">
    <source>
        <dbReference type="ARBA" id="ARBA00022729"/>
    </source>
</evidence>
<dbReference type="InterPro" id="IPR039426">
    <property type="entry name" value="TonB-dep_rcpt-like"/>
</dbReference>
<reference evidence="18 19" key="1">
    <citation type="submission" date="2017-08" db="EMBL/GenBank/DDBJ databases">
        <authorList>
            <person name="de Groot N.N."/>
        </authorList>
    </citation>
    <scope>NUCLEOTIDE SEQUENCE [LARGE SCALE GENOMIC DNA]</scope>
    <source>
        <strain evidence="18 19">USBA 78</strain>
    </source>
</reference>
<dbReference type="PANTHER" id="PTHR32552">
    <property type="entry name" value="FERRICHROME IRON RECEPTOR-RELATED"/>
    <property type="match status" value="1"/>
</dbReference>
<accession>A0A285TVM0</accession>
<dbReference type="InterPro" id="IPR000531">
    <property type="entry name" value="Beta-barrel_TonB"/>
</dbReference>
<protein>
    <submittedName>
        <fullName evidence="18">Iron complex outermembrane recepter protein</fullName>
    </submittedName>
</protein>
<dbReference type="CDD" id="cd01347">
    <property type="entry name" value="ligand_gated_channel"/>
    <property type="match status" value="1"/>
</dbReference>
<keyword evidence="6 14" id="KW-0812">Transmembrane</keyword>
<dbReference type="GO" id="GO:0038023">
    <property type="term" value="F:signaling receptor activity"/>
    <property type="evidence" value="ECO:0007669"/>
    <property type="project" value="InterPro"/>
</dbReference>
<gene>
    <name evidence="18" type="ORF">SAMN05428964_106212</name>
</gene>
<dbReference type="PROSITE" id="PS01156">
    <property type="entry name" value="TONB_DEPENDENT_REC_2"/>
    <property type="match status" value="1"/>
</dbReference>
<evidence type="ECO:0000256" key="10">
    <source>
        <dbReference type="ARBA" id="ARBA00023077"/>
    </source>
</evidence>
<evidence type="ECO:0000256" key="14">
    <source>
        <dbReference type="PROSITE-ProRule" id="PRU01360"/>
    </source>
</evidence>
<dbReference type="Pfam" id="PF07660">
    <property type="entry name" value="STN"/>
    <property type="match status" value="1"/>
</dbReference>
<organism evidence="18 19">
    <name type="scientific">Thalassospira xiamenensis</name>
    <dbReference type="NCBI Taxonomy" id="220697"/>
    <lineage>
        <taxon>Bacteria</taxon>
        <taxon>Pseudomonadati</taxon>
        <taxon>Pseudomonadota</taxon>
        <taxon>Alphaproteobacteria</taxon>
        <taxon>Rhodospirillales</taxon>
        <taxon>Thalassospiraceae</taxon>
        <taxon>Thalassospira</taxon>
    </lineage>
</organism>
<dbReference type="FunFam" id="2.170.130.10:FF:000001">
    <property type="entry name" value="Catecholate siderophore TonB-dependent receptor"/>
    <property type="match status" value="1"/>
</dbReference>
<feature type="domain" description="Secretin/TonB short N-terminal" evidence="17">
    <location>
        <begin position="98"/>
        <end position="149"/>
    </location>
</feature>
<evidence type="ECO:0000256" key="12">
    <source>
        <dbReference type="ARBA" id="ARBA00023170"/>
    </source>
</evidence>
<dbReference type="Pfam" id="PF00593">
    <property type="entry name" value="TonB_dep_Rec_b-barrel"/>
    <property type="match status" value="1"/>
</dbReference>
<keyword evidence="4 14" id="KW-1134">Transmembrane beta strand</keyword>
<dbReference type="PROSITE" id="PS52016">
    <property type="entry name" value="TONB_DEPENDENT_REC_3"/>
    <property type="match status" value="1"/>
</dbReference>
<dbReference type="InterPro" id="IPR012910">
    <property type="entry name" value="Plug_dom"/>
</dbReference>
<dbReference type="InterPro" id="IPR036942">
    <property type="entry name" value="Beta-barrel_TonB_sf"/>
</dbReference>
<evidence type="ECO:0000259" key="17">
    <source>
        <dbReference type="SMART" id="SM00965"/>
    </source>
</evidence>
<dbReference type="Gene3D" id="2.40.170.20">
    <property type="entry name" value="TonB-dependent receptor, beta-barrel domain"/>
    <property type="match status" value="1"/>
</dbReference>
<keyword evidence="12" id="KW-0675">Receptor</keyword>
<feature type="short sequence motif" description="TonB C-terminal box" evidence="15">
    <location>
        <begin position="827"/>
        <end position="844"/>
    </location>
</feature>